<reference evidence="1" key="1">
    <citation type="submission" date="2023-03" db="EMBL/GenBank/DDBJ databases">
        <authorList>
            <person name="Shen W."/>
            <person name="Cai J."/>
        </authorList>
    </citation>
    <scope>NUCLEOTIDE SEQUENCE</scope>
    <source>
        <strain evidence="1">B646-2</strain>
    </source>
</reference>
<dbReference type="EMBL" id="JARPXM010000011">
    <property type="protein sequence ID" value="MDT2538873.1"/>
    <property type="molecule type" value="Genomic_DNA"/>
</dbReference>
<evidence type="ECO:0000313" key="1">
    <source>
        <dbReference type="EMBL" id="MDT2538873.1"/>
    </source>
</evidence>
<comment type="caution">
    <text evidence="1">The sequence shown here is derived from an EMBL/GenBank/DDBJ whole genome shotgun (WGS) entry which is preliminary data.</text>
</comment>
<proteinExistence type="predicted"/>
<sequence length="61" mass="7366">MIPFPNKVEFIKAGFNFSDFFDEMLFDYFVAKDGYMFFNPLDNFMYNKAKIRIFSVIIEKL</sequence>
<gene>
    <name evidence="1" type="ORF">P7D78_12075</name>
</gene>
<evidence type="ECO:0000313" key="2">
    <source>
        <dbReference type="Proteomes" id="UP001249240"/>
    </source>
</evidence>
<name>A0AAW8SVI9_9ENTE</name>
<dbReference type="RefSeq" id="WP_028020461.1">
    <property type="nucleotide sequence ID" value="NZ_BAAAXM010000038.1"/>
</dbReference>
<organism evidence="1 2">
    <name type="scientific">Enterococcus raffinosus</name>
    <dbReference type="NCBI Taxonomy" id="71452"/>
    <lineage>
        <taxon>Bacteria</taxon>
        <taxon>Bacillati</taxon>
        <taxon>Bacillota</taxon>
        <taxon>Bacilli</taxon>
        <taxon>Lactobacillales</taxon>
        <taxon>Enterococcaceae</taxon>
        <taxon>Enterococcus</taxon>
    </lineage>
</organism>
<accession>A0AAW8SVI9</accession>
<protein>
    <submittedName>
        <fullName evidence="1">Uncharacterized protein</fullName>
    </submittedName>
</protein>
<dbReference type="AlphaFoldDB" id="A0AAW8SVI9"/>
<dbReference type="Proteomes" id="UP001249240">
    <property type="component" value="Unassembled WGS sequence"/>
</dbReference>